<evidence type="ECO:0000313" key="1">
    <source>
        <dbReference type="EMBL" id="CAK7349922.1"/>
    </source>
</evidence>
<gene>
    <name evidence="1" type="ORF">DCAF_LOCUS22645</name>
</gene>
<evidence type="ECO:0000313" key="2">
    <source>
        <dbReference type="Proteomes" id="UP001314170"/>
    </source>
</evidence>
<proteinExistence type="predicted"/>
<reference evidence="1 2" key="1">
    <citation type="submission" date="2024-01" db="EMBL/GenBank/DDBJ databases">
        <authorList>
            <person name="Waweru B."/>
        </authorList>
    </citation>
    <scope>NUCLEOTIDE SEQUENCE [LARGE SCALE GENOMIC DNA]</scope>
</reference>
<protein>
    <submittedName>
        <fullName evidence="1">Uncharacterized protein</fullName>
    </submittedName>
</protein>
<dbReference type="Proteomes" id="UP001314170">
    <property type="component" value="Unassembled WGS sequence"/>
</dbReference>
<dbReference type="EMBL" id="CAWUPB010001178">
    <property type="protein sequence ID" value="CAK7349922.1"/>
    <property type="molecule type" value="Genomic_DNA"/>
</dbReference>
<comment type="caution">
    <text evidence="1">The sequence shown here is derived from an EMBL/GenBank/DDBJ whole genome shotgun (WGS) entry which is preliminary data.</text>
</comment>
<organism evidence="1 2">
    <name type="scientific">Dovyalis caffra</name>
    <dbReference type="NCBI Taxonomy" id="77055"/>
    <lineage>
        <taxon>Eukaryota</taxon>
        <taxon>Viridiplantae</taxon>
        <taxon>Streptophyta</taxon>
        <taxon>Embryophyta</taxon>
        <taxon>Tracheophyta</taxon>
        <taxon>Spermatophyta</taxon>
        <taxon>Magnoliopsida</taxon>
        <taxon>eudicotyledons</taxon>
        <taxon>Gunneridae</taxon>
        <taxon>Pentapetalae</taxon>
        <taxon>rosids</taxon>
        <taxon>fabids</taxon>
        <taxon>Malpighiales</taxon>
        <taxon>Salicaceae</taxon>
        <taxon>Flacourtieae</taxon>
        <taxon>Dovyalis</taxon>
    </lineage>
</organism>
<sequence>MVSIALHELYRSDRNKDSSQLFLDRSNPFVACDTSRIIQRKKSRRVTYLAEVLRKKTLKVKVLNLKDSLWRMMENLTNDSSMDSSIAKVNFRIFGLALGVHVIDKDKEIKGTNAQIGHGVGYSSAYECAVISVYANDILADRNFLREALTIIKSTFNISWLLIESDLGMKAVQVSGLLVAQS</sequence>
<name>A0AAV1SGM4_9ROSI</name>
<dbReference type="AlphaFoldDB" id="A0AAV1SGM4"/>
<accession>A0AAV1SGM4</accession>
<keyword evidence="2" id="KW-1185">Reference proteome</keyword>